<reference evidence="3" key="1">
    <citation type="journal article" date="2014" name="Proc. Natl. Acad. Sci. U.S.A.">
        <title>Extensive sampling of basidiomycete genomes demonstrates inadequacy of the white-rot/brown-rot paradigm for wood decay fungi.</title>
        <authorList>
            <person name="Riley R."/>
            <person name="Salamov A.A."/>
            <person name="Brown D.W."/>
            <person name="Nagy L.G."/>
            <person name="Floudas D."/>
            <person name="Held B.W."/>
            <person name="Levasseur A."/>
            <person name="Lombard V."/>
            <person name="Morin E."/>
            <person name="Otillar R."/>
            <person name="Lindquist E.A."/>
            <person name="Sun H."/>
            <person name="LaButti K.M."/>
            <person name="Schmutz J."/>
            <person name="Jabbour D."/>
            <person name="Luo H."/>
            <person name="Baker S.E."/>
            <person name="Pisabarro A.G."/>
            <person name="Walton J.D."/>
            <person name="Blanchette R.A."/>
            <person name="Henrissat B."/>
            <person name="Martin F."/>
            <person name="Cullen D."/>
            <person name="Hibbett D.S."/>
            <person name="Grigoriev I.V."/>
        </authorList>
    </citation>
    <scope>NUCLEOTIDE SEQUENCE [LARGE SCALE GENOMIC DNA]</scope>
    <source>
        <strain evidence="3">MUCL 33604</strain>
    </source>
</reference>
<dbReference type="AlphaFoldDB" id="A0A067Q3N5"/>
<sequence length="89" mass="9737">MPFLSIPGSLCPRLLCSHEINLYNGRSHHVNSSGRLKISAILVHAAVAGGYFVLVQQSRVCGYMRHDVVLRLHVIVPKGVVAFTISKAE</sequence>
<accession>A0A067Q3N5</accession>
<dbReference type="HOGENOM" id="CLU_2455032_0_0_1"/>
<keyword evidence="1" id="KW-0472">Membrane</keyword>
<organism evidence="2 3">
    <name type="scientific">Jaapia argillacea MUCL 33604</name>
    <dbReference type="NCBI Taxonomy" id="933084"/>
    <lineage>
        <taxon>Eukaryota</taxon>
        <taxon>Fungi</taxon>
        <taxon>Dikarya</taxon>
        <taxon>Basidiomycota</taxon>
        <taxon>Agaricomycotina</taxon>
        <taxon>Agaricomycetes</taxon>
        <taxon>Agaricomycetidae</taxon>
        <taxon>Jaapiales</taxon>
        <taxon>Jaapiaceae</taxon>
        <taxon>Jaapia</taxon>
    </lineage>
</organism>
<dbReference type="Proteomes" id="UP000027265">
    <property type="component" value="Unassembled WGS sequence"/>
</dbReference>
<name>A0A067Q3N5_9AGAM</name>
<dbReference type="InParanoid" id="A0A067Q3N5"/>
<dbReference type="EMBL" id="KL197718">
    <property type="protein sequence ID" value="KDQ58097.1"/>
    <property type="molecule type" value="Genomic_DNA"/>
</dbReference>
<keyword evidence="3" id="KW-1185">Reference proteome</keyword>
<feature type="transmembrane region" description="Helical" evidence="1">
    <location>
        <begin position="36"/>
        <end position="55"/>
    </location>
</feature>
<evidence type="ECO:0000313" key="3">
    <source>
        <dbReference type="Proteomes" id="UP000027265"/>
    </source>
</evidence>
<keyword evidence="1" id="KW-0812">Transmembrane</keyword>
<evidence type="ECO:0000256" key="1">
    <source>
        <dbReference type="SAM" id="Phobius"/>
    </source>
</evidence>
<protein>
    <submittedName>
        <fullName evidence="2">Uncharacterized protein</fullName>
    </submittedName>
</protein>
<gene>
    <name evidence="2" type="ORF">JAAARDRAFT_256738</name>
</gene>
<keyword evidence="1" id="KW-1133">Transmembrane helix</keyword>
<proteinExistence type="predicted"/>
<evidence type="ECO:0000313" key="2">
    <source>
        <dbReference type="EMBL" id="KDQ58097.1"/>
    </source>
</evidence>